<comment type="caution">
    <text evidence="2">The sequence shown here is derived from an EMBL/GenBank/DDBJ whole genome shotgun (WGS) entry which is preliminary data.</text>
</comment>
<dbReference type="AlphaFoldDB" id="A0A2S4S2H1"/>
<evidence type="ECO:0000313" key="2">
    <source>
        <dbReference type="EMBL" id="POU68063.1"/>
    </source>
</evidence>
<dbReference type="PROSITE" id="PS50075">
    <property type="entry name" value="CARRIER"/>
    <property type="match status" value="1"/>
</dbReference>
<dbReference type="Proteomes" id="UP000237003">
    <property type="component" value="Unassembled WGS sequence"/>
</dbReference>
<accession>A0A2S4S2H1</accession>
<dbReference type="InterPro" id="IPR009081">
    <property type="entry name" value="PP-bd_ACP"/>
</dbReference>
<gene>
    <name evidence="2" type="ORF">C3430_03010</name>
</gene>
<organism evidence="2 3">
    <name type="scientific">Citrobacter amalonaticus</name>
    <dbReference type="NCBI Taxonomy" id="35703"/>
    <lineage>
        <taxon>Bacteria</taxon>
        <taxon>Pseudomonadati</taxon>
        <taxon>Pseudomonadota</taxon>
        <taxon>Gammaproteobacteria</taxon>
        <taxon>Enterobacterales</taxon>
        <taxon>Enterobacteriaceae</taxon>
        <taxon>Citrobacter</taxon>
    </lineage>
</organism>
<evidence type="ECO:0000259" key="1">
    <source>
        <dbReference type="PROSITE" id="PS50075"/>
    </source>
</evidence>
<dbReference type="EMBL" id="PQLX01000001">
    <property type="protein sequence ID" value="POU68063.1"/>
    <property type="molecule type" value="Genomic_DNA"/>
</dbReference>
<name>A0A2S4S2H1_CITAM</name>
<dbReference type="Pfam" id="PF00550">
    <property type="entry name" value="PP-binding"/>
    <property type="match status" value="1"/>
</dbReference>
<dbReference type="InterPro" id="IPR036736">
    <property type="entry name" value="ACP-like_sf"/>
</dbReference>
<dbReference type="OrthoDB" id="177586at2"/>
<sequence length="83" mass="9484">MNSIEKVNQYLLSEVAKIKSLPQGSFTIDSHILYDLYFDSVDLIDLLTSIEEDLHVAIDDDELEKFTTLSSISRVIMHYSNMA</sequence>
<dbReference type="Gene3D" id="1.10.1200.10">
    <property type="entry name" value="ACP-like"/>
    <property type="match status" value="1"/>
</dbReference>
<dbReference type="SUPFAM" id="SSF47336">
    <property type="entry name" value="ACP-like"/>
    <property type="match status" value="1"/>
</dbReference>
<proteinExistence type="predicted"/>
<dbReference type="RefSeq" id="WP_103774982.1">
    <property type="nucleotide sequence ID" value="NZ_PQLX01000001.1"/>
</dbReference>
<feature type="domain" description="Carrier" evidence="1">
    <location>
        <begin position="2"/>
        <end position="80"/>
    </location>
</feature>
<protein>
    <recommendedName>
        <fullName evidence="1">Carrier domain-containing protein</fullName>
    </recommendedName>
</protein>
<reference evidence="2 3" key="1">
    <citation type="submission" date="2018-01" db="EMBL/GenBank/DDBJ databases">
        <title>Complete genome sequences of 14 Citrobacter spp. isolated from plant in Canada.</title>
        <authorList>
            <person name="Bhandare S.G."/>
            <person name="Colavecchio A."/>
            <person name="Jeukens J."/>
            <person name="Emond-Rheault J.-G."/>
            <person name="Freschi L."/>
            <person name="Hamel J."/>
            <person name="Kukavica-Ibrulj I."/>
            <person name="Levesque R."/>
            <person name="Goodridge L."/>
        </authorList>
    </citation>
    <scope>NUCLEOTIDE SEQUENCE [LARGE SCALE GENOMIC DNA]</scope>
    <source>
        <strain evidence="2 3">S1285</strain>
    </source>
</reference>
<evidence type="ECO:0000313" key="3">
    <source>
        <dbReference type="Proteomes" id="UP000237003"/>
    </source>
</evidence>